<name>A0A9R1UUF6_LACSA</name>
<protein>
    <submittedName>
        <fullName evidence="1">Uncharacterized protein</fullName>
    </submittedName>
</protein>
<proteinExistence type="predicted"/>
<sequence length="270" mass="31238">MQLLYLDSVDCDELKVERTRPLICYWSSEKKKYHENVEMTIGKFGYGDINLPFVKEDCERPFVDCGSEFQNNDESIEYTLKDYETEILNFLDQASYCKRKLLLAVDKAMPKFPEESENHINRSLRSPEFETHKRVTSDGNIVCDWLFSCKGEPIDEVIRTKEGNATIRVAIESLLSSFEVTVDVLDCWSDHLNYDENVGNLNSPLRVFCKVATTGFFHVIRKENNFLVVFNLNSIIYEIFDNVSEIVDNVSGTKREVVHDDLAENRVSKI</sequence>
<dbReference type="AlphaFoldDB" id="A0A9R1UUF6"/>
<reference evidence="1 2" key="1">
    <citation type="journal article" date="2017" name="Nat. Commun.">
        <title>Genome assembly with in vitro proximity ligation data and whole-genome triplication in lettuce.</title>
        <authorList>
            <person name="Reyes-Chin-Wo S."/>
            <person name="Wang Z."/>
            <person name="Yang X."/>
            <person name="Kozik A."/>
            <person name="Arikit S."/>
            <person name="Song C."/>
            <person name="Xia L."/>
            <person name="Froenicke L."/>
            <person name="Lavelle D.O."/>
            <person name="Truco M.J."/>
            <person name="Xia R."/>
            <person name="Zhu S."/>
            <person name="Xu C."/>
            <person name="Xu H."/>
            <person name="Xu X."/>
            <person name="Cox K."/>
            <person name="Korf I."/>
            <person name="Meyers B.C."/>
            <person name="Michelmore R.W."/>
        </authorList>
    </citation>
    <scope>NUCLEOTIDE SEQUENCE [LARGE SCALE GENOMIC DNA]</scope>
    <source>
        <strain evidence="2">cv. Salinas</strain>
        <tissue evidence="1">Seedlings</tissue>
    </source>
</reference>
<keyword evidence="2" id="KW-1185">Reference proteome</keyword>
<evidence type="ECO:0000313" key="1">
    <source>
        <dbReference type="EMBL" id="KAJ0193103.1"/>
    </source>
</evidence>
<gene>
    <name evidence="1" type="ORF">LSAT_V11C800447400</name>
</gene>
<organism evidence="1 2">
    <name type="scientific">Lactuca sativa</name>
    <name type="common">Garden lettuce</name>
    <dbReference type="NCBI Taxonomy" id="4236"/>
    <lineage>
        <taxon>Eukaryota</taxon>
        <taxon>Viridiplantae</taxon>
        <taxon>Streptophyta</taxon>
        <taxon>Embryophyta</taxon>
        <taxon>Tracheophyta</taxon>
        <taxon>Spermatophyta</taxon>
        <taxon>Magnoliopsida</taxon>
        <taxon>eudicotyledons</taxon>
        <taxon>Gunneridae</taxon>
        <taxon>Pentapetalae</taxon>
        <taxon>asterids</taxon>
        <taxon>campanulids</taxon>
        <taxon>Asterales</taxon>
        <taxon>Asteraceae</taxon>
        <taxon>Cichorioideae</taxon>
        <taxon>Cichorieae</taxon>
        <taxon>Lactucinae</taxon>
        <taxon>Lactuca</taxon>
    </lineage>
</organism>
<dbReference type="EMBL" id="NBSK02000008">
    <property type="protein sequence ID" value="KAJ0193103.1"/>
    <property type="molecule type" value="Genomic_DNA"/>
</dbReference>
<dbReference type="Proteomes" id="UP000235145">
    <property type="component" value="Unassembled WGS sequence"/>
</dbReference>
<accession>A0A9R1UUF6</accession>
<evidence type="ECO:0000313" key="2">
    <source>
        <dbReference type="Proteomes" id="UP000235145"/>
    </source>
</evidence>
<comment type="caution">
    <text evidence="1">The sequence shown here is derived from an EMBL/GenBank/DDBJ whole genome shotgun (WGS) entry which is preliminary data.</text>
</comment>